<organism evidence="3 4">
    <name type="scientific">Lineolata rhizophorae</name>
    <dbReference type="NCBI Taxonomy" id="578093"/>
    <lineage>
        <taxon>Eukaryota</taxon>
        <taxon>Fungi</taxon>
        <taxon>Dikarya</taxon>
        <taxon>Ascomycota</taxon>
        <taxon>Pezizomycotina</taxon>
        <taxon>Dothideomycetes</taxon>
        <taxon>Dothideomycetes incertae sedis</taxon>
        <taxon>Lineolatales</taxon>
        <taxon>Lineolataceae</taxon>
        <taxon>Lineolata</taxon>
    </lineage>
</organism>
<dbReference type="AlphaFoldDB" id="A0A6A6PBK4"/>
<evidence type="ECO:0000313" key="4">
    <source>
        <dbReference type="Proteomes" id="UP000799766"/>
    </source>
</evidence>
<dbReference type="Proteomes" id="UP000799766">
    <property type="component" value="Unassembled WGS sequence"/>
</dbReference>
<keyword evidence="4" id="KW-1185">Reference proteome</keyword>
<sequence>MQLVNKISVGLVAALATVSSAHVHGHQHHHNFLRRHFGNETAPAPTADAAEMTTSTIYSTMTSTITHCPETVTDCPLDNLEVVTSVIAVSTTVCPVEEAEATPTDSTPEFEFNPHGTGASPDSPAETPGPAGPSVVTHITNSTLTYTLGSGESTTVVTTTVQHTSTETITQTVYATRPAVAEEAPETEGSPESAEPTTTISATSTLTKVVTVYPMPAEETGSIEGASVEGASYEGEDEECAAPVTVTVTENETVTVVRFHQPRSHPSLGAPYTHKIYFADRHSRGRDCRGRGGRLLYDLDYHVHGHRNRHCRRARCGAQAVLHWLLPVRLVRARGSRQHRLRHHGQAVGWVRRLQRLRLVSALTAATLAPCGPLQFGWFRTMGL</sequence>
<keyword evidence="2" id="KW-0732">Signal</keyword>
<feature type="signal peptide" evidence="2">
    <location>
        <begin position="1"/>
        <end position="21"/>
    </location>
</feature>
<accession>A0A6A6PBK4</accession>
<reference evidence="3" key="1">
    <citation type="journal article" date="2020" name="Stud. Mycol.">
        <title>101 Dothideomycetes genomes: a test case for predicting lifestyles and emergence of pathogens.</title>
        <authorList>
            <person name="Haridas S."/>
            <person name="Albert R."/>
            <person name="Binder M."/>
            <person name="Bloem J."/>
            <person name="Labutti K."/>
            <person name="Salamov A."/>
            <person name="Andreopoulos B."/>
            <person name="Baker S."/>
            <person name="Barry K."/>
            <person name="Bills G."/>
            <person name="Bluhm B."/>
            <person name="Cannon C."/>
            <person name="Castanera R."/>
            <person name="Culley D."/>
            <person name="Daum C."/>
            <person name="Ezra D."/>
            <person name="Gonzalez J."/>
            <person name="Henrissat B."/>
            <person name="Kuo A."/>
            <person name="Liang C."/>
            <person name="Lipzen A."/>
            <person name="Lutzoni F."/>
            <person name="Magnuson J."/>
            <person name="Mondo S."/>
            <person name="Nolan M."/>
            <person name="Ohm R."/>
            <person name="Pangilinan J."/>
            <person name="Park H.-J."/>
            <person name="Ramirez L."/>
            <person name="Alfaro M."/>
            <person name="Sun H."/>
            <person name="Tritt A."/>
            <person name="Yoshinaga Y."/>
            <person name="Zwiers L.-H."/>
            <person name="Turgeon B."/>
            <person name="Goodwin S."/>
            <person name="Spatafora J."/>
            <person name="Crous P."/>
            <person name="Grigoriev I."/>
        </authorList>
    </citation>
    <scope>NUCLEOTIDE SEQUENCE</scope>
    <source>
        <strain evidence="3">ATCC 16933</strain>
    </source>
</reference>
<feature type="region of interest" description="Disordered" evidence="1">
    <location>
        <begin position="98"/>
        <end position="132"/>
    </location>
</feature>
<evidence type="ECO:0000313" key="3">
    <source>
        <dbReference type="EMBL" id="KAF2461326.1"/>
    </source>
</evidence>
<evidence type="ECO:0000256" key="1">
    <source>
        <dbReference type="SAM" id="MobiDB-lite"/>
    </source>
</evidence>
<feature type="chain" id="PRO_5025583608" evidence="2">
    <location>
        <begin position="22"/>
        <end position="384"/>
    </location>
</feature>
<gene>
    <name evidence="3" type="ORF">BDY21DRAFT_83745</name>
</gene>
<protein>
    <submittedName>
        <fullName evidence="3">Uncharacterized protein</fullName>
    </submittedName>
</protein>
<name>A0A6A6PBK4_9PEZI</name>
<proteinExistence type="predicted"/>
<dbReference type="EMBL" id="MU001671">
    <property type="protein sequence ID" value="KAF2461326.1"/>
    <property type="molecule type" value="Genomic_DNA"/>
</dbReference>
<evidence type="ECO:0000256" key="2">
    <source>
        <dbReference type="SAM" id="SignalP"/>
    </source>
</evidence>